<proteinExistence type="predicted"/>
<keyword evidence="3" id="KW-1185">Reference proteome</keyword>
<sequence>IRTGPDWTGRFDRKIDNPDPCPFRFENQIVSAFDPYQTGQTRKKSVKPERIGPKQLARRVIKASTHPRVDKRYFGSQ</sequence>
<dbReference type="Proteomes" id="UP001341840">
    <property type="component" value="Unassembled WGS sequence"/>
</dbReference>
<feature type="region of interest" description="Disordered" evidence="1">
    <location>
        <begin position="35"/>
        <end position="77"/>
    </location>
</feature>
<reference evidence="2 3" key="1">
    <citation type="journal article" date="2023" name="Plants (Basel)">
        <title>Bridging the Gap: Combining Genomics and Transcriptomics Approaches to Understand Stylosanthes scabra, an Orphan Legume from the Brazilian Caatinga.</title>
        <authorList>
            <person name="Ferreira-Neto J.R.C."/>
            <person name="da Silva M.D."/>
            <person name="Binneck E."/>
            <person name="de Melo N.F."/>
            <person name="da Silva R.H."/>
            <person name="de Melo A.L.T.M."/>
            <person name="Pandolfi V."/>
            <person name="Bustamante F.O."/>
            <person name="Brasileiro-Vidal A.C."/>
            <person name="Benko-Iseppon A.M."/>
        </authorList>
    </citation>
    <scope>NUCLEOTIDE SEQUENCE [LARGE SCALE GENOMIC DNA]</scope>
    <source>
        <tissue evidence="2">Leaves</tissue>
    </source>
</reference>
<dbReference type="EMBL" id="JASCZI010152937">
    <property type="protein sequence ID" value="MED6176864.1"/>
    <property type="molecule type" value="Genomic_DNA"/>
</dbReference>
<evidence type="ECO:0000313" key="2">
    <source>
        <dbReference type="EMBL" id="MED6176864.1"/>
    </source>
</evidence>
<accession>A0ABU6VV17</accession>
<feature type="compositionally biased region" description="Basic and acidic residues" evidence="1">
    <location>
        <begin position="67"/>
        <end position="77"/>
    </location>
</feature>
<comment type="caution">
    <text evidence="2">The sequence shown here is derived from an EMBL/GenBank/DDBJ whole genome shotgun (WGS) entry which is preliminary data.</text>
</comment>
<feature type="non-terminal residue" evidence="2">
    <location>
        <position position="1"/>
    </location>
</feature>
<gene>
    <name evidence="2" type="ORF">PIB30_092393</name>
</gene>
<evidence type="ECO:0000313" key="3">
    <source>
        <dbReference type="Proteomes" id="UP001341840"/>
    </source>
</evidence>
<name>A0ABU6VV17_9FABA</name>
<organism evidence="2 3">
    <name type="scientific">Stylosanthes scabra</name>
    <dbReference type="NCBI Taxonomy" id="79078"/>
    <lineage>
        <taxon>Eukaryota</taxon>
        <taxon>Viridiplantae</taxon>
        <taxon>Streptophyta</taxon>
        <taxon>Embryophyta</taxon>
        <taxon>Tracheophyta</taxon>
        <taxon>Spermatophyta</taxon>
        <taxon>Magnoliopsida</taxon>
        <taxon>eudicotyledons</taxon>
        <taxon>Gunneridae</taxon>
        <taxon>Pentapetalae</taxon>
        <taxon>rosids</taxon>
        <taxon>fabids</taxon>
        <taxon>Fabales</taxon>
        <taxon>Fabaceae</taxon>
        <taxon>Papilionoideae</taxon>
        <taxon>50 kb inversion clade</taxon>
        <taxon>dalbergioids sensu lato</taxon>
        <taxon>Dalbergieae</taxon>
        <taxon>Pterocarpus clade</taxon>
        <taxon>Stylosanthes</taxon>
    </lineage>
</organism>
<protein>
    <submittedName>
        <fullName evidence="2">Uncharacterized protein</fullName>
    </submittedName>
</protein>
<evidence type="ECO:0000256" key="1">
    <source>
        <dbReference type="SAM" id="MobiDB-lite"/>
    </source>
</evidence>